<keyword evidence="4" id="KW-0804">Transcription</keyword>
<dbReference type="PANTHER" id="PTHR30537:SF79">
    <property type="entry name" value="TRANSCRIPTIONAL REGULATOR-RELATED"/>
    <property type="match status" value="1"/>
</dbReference>
<evidence type="ECO:0000313" key="7">
    <source>
        <dbReference type="EMBL" id="MFL8998256.1"/>
    </source>
</evidence>
<keyword evidence="3" id="KW-0238">DNA-binding</keyword>
<reference evidence="7 8" key="1">
    <citation type="submission" date="2024-12" db="EMBL/GenBank/DDBJ databases">
        <title>Pseudomonas species isolated from Lotus nodules promote plant growth.</title>
        <authorList>
            <person name="Yu Y.-H."/>
            <person name="Kurtenbach J."/>
            <person name="Crosbie D."/>
            <person name="Brachmann A."/>
            <person name="Marin M."/>
        </authorList>
    </citation>
    <scope>NUCLEOTIDE SEQUENCE [LARGE SCALE GENOMIC DNA]</scope>
    <source>
        <strain evidence="7 8">PLb11B</strain>
    </source>
</reference>
<proteinExistence type="inferred from homology"/>
<protein>
    <submittedName>
        <fullName evidence="7">LysR substrate-binding domain-containing protein</fullName>
    </submittedName>
</protein>
<accession>A0ABW8VZ04</accession>
<sequence length="358" mass="40043">MACSETHECASDHRSREQQYERGRELDKRHWFYLDDKMSREKKILIPAESVRQLPALNAFEAAARLGSFQEAATFLHLTPSAISHQVRRLEGVLGVALFVRRNRQIELTESGRKLQLHVSRGLAEISIGLQAVKQASDTSPLRISVAPSFAATYLSAGMAQFEHENPDITVHMEFSSRVADLEARELDIAIRHTTQTRFNVFSEKLADVSGAPVCAPQIAARLVAGERIESIPRITLAQAPGVWTLWNQAAGRMDIPPQRELLFESLSDGLQAAIDGHGLMMAPLGLIEKHLKNGQLVLPFKEKLERVSAYRLLCLNGNEMSPKVLRLRRWLKAVIRNSGHFADGLDVASHQVPREDR</sequence>
<dbReference type="InterPro" id="IPR036388">
    <property type="entry name" value="WH-like_DNA-bd_sf"/>
</dbReference>
<dbReference type="Gene3D" id="1.10.10.10">
    <property type="entry name" value="Winged helix-like DNA-binding domain superfamily/Winged helix DNA-binding domain"/>
    <property type="match status" value="1"/>
</dbReference>
<feature type="region of interest" description="Disordered" evidence="5">
    <location>
        <begin position="1"/>
        <end position="21"/>
    </location>
</feature>
<gene>
    <name evidence="7" type="ORF">ACJ8NA_06250</name>
</gene>
<keyword evidence="8" id="KW-1185">Reference proteome</keyword>
<dbReference type="Gene3D" id="3.40.190.10">
    <property type="entry name" value="Periplasmic binding protein-like II"/>
    <property type="match status" value="2"/>
</dbReference>
<comment type="similarity">
    <text evidence="1">Belongs to the LysR transcriptional regulatory family.</text>
</comment>
<keyword evidence="2" id="KW-0805">Transcription regulation</keyword>
<evidence type="ECO:0000259" key="6">
    <source>
        <dbReference type="PROSITE" id="PS50931"/>
    </source>
</evidence>
<evidence type="ECO:0000313" key="8">
    <source>
        <dbReference type="Proteomes" id="UP001628646"/>
    </source>
</evidence>
<dbReference type="Pfam" id="PF00126">
    <property type="entry name" value="HTH_1"/>
    <property type="match status" value="1"/>
</dbReference>
<evidence type="ECO:0000256" key="5">
    <source>
        <dbReference type="SAM" id="MobiDB-lite"/>
    </source>
</evidence>
<dbReference type="SUPFAM" id="SSF53850">
    <property type="entry name" value="Periplasmic binding protein-like II"/>
    <property type="match status" value="1"/>
</dbReference>
<organism evidence="7 8">
    <name type="scientific">Pseudomonas azerbaijanorientalis</name>
    <dbReference type="NCBI Taxonomy" id="2842350"/>
    <lineage>
        <taxon>Bacteria</taxon>
        <taxon>Pseudomonadati</taxon>
        <taxon>Pseudomonadota</taxon>
        <taxon>Gammaproteobacteria</taxon>
        <taxon>Pseudomonadales</taxon>
        <taxon>Pseudomonadaceae</taxon>
        <taxon>Pseudomonas</taxon>
    </lineage>
</organism>
<evidence type="ECO:0000256" key="2">
    <source>
        <dbReference type="ARBA" id="ARBA00023015"/>
    </source>
</evidence>
<dbReference type="PANTHER" id="PTHR30537">
    <property type="entry name" value="HTH-TYPE TRANSCRIPTIONAL REGULATOR"/>
    <property type="match status" value="1"/>
</dbReference>
<dbReference type="SUPFAM" id="SSF46785">
    <property type="entry name" value="Winged helix' DNA-binding domain"/>
    <property type="match status" value="1"/>
</dbReference>
<name>A0ABW8VZ04_9PSED</name>
<feature type="domain" description="HTH lysR-type" evidence="6">
    <location>
        <begin position="52"/>
        <end position="109"/>
    </location>
</feature>
<dbReference type="Proteomes" id="UP001628646">
    <property type="component" value="Unassembled WGS sequence"/>
</dbReference>
<dbReference type="PROSITE" id="PS50931">
    <property type="entry name" value="HTH_LYSR"/>
    <property type="match status" value="1"/>
</dbReference>
<dbReference type="Pfam" id="PF03466">
    <property type="entry name" value="LysR_substrate"/>
    <property type="match status" value="1"/>
</dbReference>
<evidence type="ECO:0000256" key="3">
    <source>
        <dbReference type="ARBA" id="ARBA00023125"/>
    </source>
</evidence>
<dbReference type="InterPro" id="IPR036390">
    <property type="entry name" value="WH_DNA-bd_sf"/>
</dbReference>
<dbReference type="PRINTS" id="PR00039">
    <property type="entry name" value="HTHLYSR"/>
</dbReference>
<dbReference type="EMBL" id="JBJNUY010000002">
    <property type="protein sequence ID" value="MFL8998256.1"/>
    <property type="molecule type" value="Genomic_DNA"/>
</dbReference>
<evidence type="ECO:0000256" key="4">
    <source>
        <dbReference type="ARBA" id="ARBA00023163"/>
    </source>
</evidence>
<dbReference type="RefSeq" id="WP_407801135.1">
    <property type="nucleotide sequence ID" value="NZ_JBJNUX010000010.1"/>
</dbReference>
<dbReference type="InterPro" id="IPR000847">
    <property type="entry name" value="LysR_HTH_N"/>
</dbReference>
<dbReference type="InterPro" id="IPR058163">
    <property type="entry name" value="LysR-type_TF_proteobact-type"/>
</dbReference>
<evidence type="ECO:0000256" key="1">
    <source>
        <dbReference type="ARBA" id="ARBA00009437"/>
    </source>
</evidence>
<dbReference type="InterPro" id="IPR005119">
    <property type="entry name" value="LysR_subst-bd"/>
</dbReference>
<comment type="caution">
    <text evidence="7">The sequence shown here is derived from an EMBL/GenBank/DDBJ whole genome shotgun (WGS) entry which is preliminary data.</text>
</comment>